<dbReference type="SMART" id="SM00448">
    <property type="entry name" value="REC"/>
    <property type="match status" value="1"/>
</dbReference>
<evidence type="ECO:0000313" key="4">
    <source>
        <dbReference type="EMBL" id="CUX65788.1"/>
    </source>
</evidence>
<organism evidence="4 5">
    <name type="scientific">Agrobacterium tumefaciens str. Kerr 14</name>
    <dbReference type="NCBI Taxonomy" id="1183424"/>
    <lineage>
        <taxon>Bacteria</taxon>
        <taxon>Pseudomonadati</taxon>
        <taxon>Pseudomonadota</taxon>
        <taxon>Alphaproteobacteria</taxon>
        <taxon>Hyphomicrobiales</taxon>
        <taxon>Rhizobiaceae</taxon>
        <taxon>Rhizobium/Agrobacterium group</taxon>
        <taxon>Agrobacterium</taxon>
        <taxon>Agrobacterium tumefaciens complex</taxon>
    </lineage>
</organism>
<dbReference type="PANTHER" id="PTHR44591:SF19">
    <property type="entry name" value="TWO-COMPONENT RESPONSE REGULATOR-RELATED"/>
    <property type="match status" value="1"/>
</dbReference>
<evidence type="ECO:0000313" key="5">
    <source>
        <dbReference type="Proteomes" id="UP000191897"/>
    </source>
</evidence>
<feature type="domain" description="Response regulatory" evidence="3">
    <location>
        <begin position="9"/>
        <end position="123"/>
    </location>
</feature>
<keyword evidence="1 2" id="KW-0597">Phosphoprotein</keyword>
<dbReference type="InterPro" id="IPR011006">
    <property type="entry name" value="CheY-like_superfamily"/>
</dbReference>
<name>A0A1S7SAW9_AGRTU</name>
<dbReference type="GO" id="GO:0016787">
    <property type="term" value="F:hydrolase activity"/>
    <property type="evidence" value="ECO:0007669"/>
    <property type="project" value="UniProtKB-KW"/>
</dbReference>
<evidence type="ECO:0000256" key="2">
    <source>
        <dbReference type="PROSITE-ProRule" id="PRU00169"/>
    </source>
</evidence>
<evidence type="ECO:0000259" key="3">
    <source>
        <dbReference type="PROSITE" id="PS50110"/>
    </source>
</evidence>
<keyword evidence="4" id="KW-0378">Hydrolase</keyword>
<feature type="domain" description="Response regulatory" evidence="3">
    <location>
        <begin position="156"/>
        <end position="270"/>
    </location>
</feature>
<dbReference type="RefSeq" id="WP_080867612.1">
    <property type="nucleotide sequence ID" value="NZ_LT009732.1"/>
</dbReference>
<dbReference type="CDD" id="cd00156">
    <property type="entry name" value="REC"/>
    <property type="match status" value="1"/>
</dbReference>
<proteinExistence type="predicted"/>
<feature type="modified residue" description="4-aspartylphosphate" evidence="2">
    <location>
        <position position="57"/>
    </location>
</feature>
<gene>
    <name evidence="4" type="ORF">AGR4C_pa60018</name>
</gene>
<dbReference type="Proteomes" id="UP000191897">
    <property type="component" value="Unassembled WGS sequence"/>
</dbReference>
<dbReference type="InterPro" id="IPR050595">
    <property type="entry name" value="Bact_response_regulator"/>
</dbReference>
<dbReference type="EMBL" id="FBWC01000037">
    <property type="protein sequence ID" value="CUX65788.1"/>
    <property type="molecule type" value="Genomic_DNA"/>
</dbReference>
<dbReference type="PANTHER" id="PTHR44591">
    <property type="entry name" value="STRESS RESPONSE REGULATOR PROTEIN 1"/>
    <property type="match status" value="1"/>
</dbReference>
<dbReference type="InterPro" id="IPR001789">
    <property type="entry name" value="Sig_transdc_resp-reg_receiver"/>
</dbReference>
<dbReference type="CDD" id="cd17569">
    <property type="entry name" value="REC_HupR-like"/>
    <property type="match status" value="1"/>
</dbReference>
<evidence type="ECO:0000256" key="1">
    <source>
        <dbReference type="ARBA" id="ARBA00022553"/>
    </source>
</evidence>
<protein>
    <submittedName>
        <fullName evidence="4">Response regulator receiver modulated metal dependent phosphohydrolase</fullName>
    </submittedName>
</protein>
<dbReference type="Pfam" id="PF00072">
    <property type="entry name" value="Response_reg"/>
    <property type="match status" value="1"/>
</dbReference>
<dbReference type="PROSITE" id="PS50110">
    <property type="entry name" value="RESPONSE_REGULATORY"/>
    <property type="match status" value="2"/>
</dbReference>
<sequence>MTDSAGRPTIMFVDDEGRVGRLLKMMFRGDYEVYIASGAREALTILETVAVDVIISDQRMPEVTGVELLSQVRSRWPETVRLLLTGYSDLVAIIASINEGEVHRFLNKPWEQIELRDAVAEAAELAESLRATRASVGSVWAGRRQDDGTSFSISSGVLVVDSKHDDRQQVRDILGSDYAVTEASTIEEAIHGLAVNEVGVVIATTNIDGIDLGVLLEEVSQIDPAIASVAMTSEPHSDAIIRLINGGRIFRFAIKPLSRNLFRSAAASAMREHHRRLTDPRIIRRRMRSDLSENEVRQRLTDHVERYGGRTLP</sequence>
<reference evidence="4 5" key="1">
    <citation type="submission" date="2016-01" db="EMBL/GenBank/DDBJ databases">
        <authorList>
            <person name="Oliw E.H."/>
        </authorList>
    </citation>
    <scope>NUCLEOTIDE SEQUENCE [LARGE SCALE GENOMIC DNA]</scope>
    <source>
        <strain evidence="4 5">Kerr 14</strain>
    </source>
</reference>
<accession>A0A1S7SAW9</accession>
<comment type="caution">
    <text evidence="2">Lacks conserved residue(s) required for the propagation of feature annotation.</text>
</comment>
<dbReference type="SUPFAM" id="SSF52172">
    <property type="entry name" value="CheY-like"/>
    <property type="match status" value="2"/>
</dbReference>
<dbReference type="AlphaFoldDB" id="A0A1S7SAW9"/>
<dbReference type="GO" id="GO:0000160">
    <property type="term" value="P:phosphorelay signal transduction system"/>
    <property type="evidence" value="ECO:0007669"/>
    <property type="project" value="InterPro"/>
</dbReference>
<dbReference type="Gene3D" id="3.40.50.2300">
    <property type="match status" value="2"/>
</dbReference>